<evidence type="ECO:0000313" key="15">
    <source>
        <dbReference type="Proteomes" id="UP001186944"/>
    </source>
</evidence>
<dbReference type="PRINTS" id="PR01233">
    <property type="entry name" value="JOSEPHIN"/>
</dbReference>
<dbReference type="Gene3D" id="3.90.70.40">
    <property type="match status" value="1"/>
</dbReference>
<keyword evidence="4" id="KW-0645">Protease</keyword>
<dbReference type="Pfam" id="PF02099">
    <property type="entry name" value="Josephin"/>
    <property type="match status" value="1"/>
</dbReference>
<dbReference type="GO" id="GO:0004843">
    <property type="term" value="F:cysteine-type deubiquitinase activity"/>
    <property type="evidence" value="ECO:0007669"/>
    <property type="project" value="UniProtKB-EC"/>
</dbReference>
<feature type="region of interest" description="Disordered" evidence="12">
    <location>
        <begin position="199"/>
        <end position="227"/>
    </location>
</feature>
<dbReference type="PROSITE" id="PS50330">
    <property type="entry name" value="UIM"/>
    <property type="match status" value="1"/>
</dbReference>
<dbReference type="PANTHER" id="PTHR14159:SF0">
    <property type="entry name" value="ATAXIN-3-RELATED"/>
    <property type="match status" value="1"/>
</dbReference>
<keyword evidence="9" id="KW-0804">Transcription</keyword>
<evidence type="ECO:0000256" key="6">
    <source>
        <dbReference type="ARBA" id="ARBA00022801"/>
    </source>
</evidence>
<evidence type="ECO:0000256" key="11">
    <source>
        <dbReference type="PROSITE-ProRule" id="PRU00331"/>
    </source>
</evidence>
<dbReference type="FunFam" id="3.90.70.40:FF:000005">
    <property type="entry name" value="Ataxin 3"/>
    <property type="match status" value="1"/>
</dbReference>
<evidence type="ECO:0000256" key="12">
    <source>
        <dbReference type="SAM" id="MobiDB-lite"/>
    </source>
</evidence>
<keyword evidence="5" id="KW-0833">Ubl conjugation pathway</keyword>
<evidence type="ECO:0000256" key="9">
    <source>
        <dbReference type="ARBA" id="ARBA00023163"/>
    </source>
</evidence>
<evidence type="ECO:0000256" key="10">
    <source>
        <dbReference type="ARBA" id="ARBA00023242"/>
    </source>
</evidence>
<keyword evidence="6" id="KW-0378">Hydrolase</keyword>
<protein>
    <recommendedName>
        <fullName evidence="3">ubiquitinyl hydrolase 1</fullName>
        <ecNumber evidence="3">3.4.19.12</ecNumber>
    </recommendedName>
</protein>
<dbReference type="PROSITE" id="PS50957">
    <property type="entry name" value="JOSEPHIN"/>
    <property type="match status" value="1"/>
</dbReference>
<evidence type="ECO:0000259" key="13">
    <source>
        <dbReference type="PROSITE" id="PS50957"/>
    </source>
</evidence>
<dbReference type="EC" id="3.4.19.12" evidence="3"/>
<organism evidence="14 15">
    <name type="scientific">Pinctada imbricata</name>
    <name type="common">Atlantic pearl-oyster</name>
    <name type="synonym">Pinctada martensii</name>
    <dbReference type="NCBI Taxonomy" id="66713"/>
    <lineage>
        <taxon>Eukaryota</taxon>
        <taxon>Metazoa</taxon>
        <taxon>Spiralia</taxon>
        <taxon>Lophotrochozoa</taxon>
        <taxon>Mollusca</taxon>
        <taxon>Bivalvia</taxon>
        <taxon>Autobranchia</taxon>
        <taxon>Pteriomorphia</taxon>
        <taxon>Pterioida</taxon>
        <taxon>Pterioidea</taxon>
        <taxon>Pteriidae</taxon>
        <taxon>Pinctada</taxon>
    </lineage>
</organism>
<evidence type="ECO:0000256" key="1">
    <source>
        <dbReference type="ARBA" id="ARBA00000707"/>
    </source>
</evidence>
<evidence type="ECO:0000256" key="4">
    <source>
        <dbReference type="ARBA" id="ARBA00022670"/>
    </source>
</evidence>
<feature type="domain" description="Josephin" evidence="13">
    <location>
        <begin position="1"/>
        <end position="135"/>
    </location>
</feature>
<comment type="subcellular location">
    <subcellularLocation>
        <location evidence="2">Nucleus</location>
    </subcellularLocation>
</comment>
<dbReference type="InterPro" id="IPR003903">
    <property type="entry name" value="UIM_dom"/>
</dbReference>
<keyword evidence="15" id="KW-1185">Reference proteome</keyword>
<evidence type="ECO:0000313" key="14">
    <source>
        <dbReference type="EMBL" id="KAK3093807.1"/>
    </source>
</evidence>
<feature type="compositionally biased region" description="Basic and acidic residues" evidence="12">
    <location>
        <begin position="256"/>
        <end position="270"/>
    </location>
</feature>
<dbReference type="AlphaFoldDB" id="A0AA89BZT8"/>
<dbReference type="PANTHER" id="PTHR14159">
    <property type="entry name" value="ATAXIN-3-RELATED"/>
    <property type="match status" value="1"/>
</dbReference>
<evidence type="ECO:0000256" key="5">
    <source>
        <dbReference type="ARBA" id="ARBA00022786"/>
    </source>
</evidence>
<keyword evidence="10" id="KW-0539">Nucleus</keyword>
<evidence type="ECO:0000256" key="8">
    <source>
        <dbReference type="ARBA" id="ARBA00023015"/>
    </source>
</evidence>
<name>A0AA89BZT8_PINIB</name>
<evidence type="ECO:0000256" key="3">
    <source>
        <dbReference type="ARBA" id="ARBA00012759"/>
    </source>
</evidence>
<gene>
    <name evidence="14" type="ORF">FSP39_020462</name>
</gene>
<feature type="region of interest" description="Disordered" evidence="12">
    <location>
        <begin position="245"/>
        <end position="324"/>
    </location>
</feature>
<dbReference type="GO" id="GO:0006508">
    <property type="term" value="P:proteolysis"/>
    <property type="evidence" value="ECO:0007669"/>
    <property type="project" value="UniProtKB-KW"/>
</dbReference>
<keyword evidence="7" id="KW-0788">Thiol protease</keyword>
<dbReference type="EMBL" id="VSWD01000009">
    <property type="protein sequence ID" value="KAK3093807.1"/>
    <property type="molecule type" value="Genomic_DNA"/>
</dbReference>
<accession>A0AA89BZT8</accession>
<dbReference type="GO" id="GO:0005634">
    <property type="term" value="C:nucleus"/>
    <property type="evidence" value="ECO:0007669"/>
    <property type="project" value="UniProtKB-SubCell"/>
</dbReference>
<evidence type="ECO:0000256" key="7">
    <source>
        <dbReference type="ARBA" id="ARBA00022807"/>
    </source>
</evidence>
<dbReference type="Proteomes" id="UP001186944">
    <property type="component" value="Unassembled WGS sequence"/>
</dbReference>
<comment type="caution">
    <text evidence="11">Lacks conserved residue(s) required for the propagation of feature annotation.</text>
</comment>
<feature type="compositionally biased region" description="Polar residues" evidence="12">
    <location>
        <begin position="201"/>
        <end position="224"/>
    </location>
</feature>
<sequence>MAEGGMQTDEYQRFIQQASNNFDDSGFFSIQVIDKALQVWGLNLVQYNSQDLIAQTARQNPILQSAYICNFRDHWFTVRKLGLQWFNLNSLLTGPELISDTYLSLFLTQLQQEGYSIFIVTGRLPECEADEVLRLAPAVQPVKPRLINENQAISQNEGQQDDEMQAVMEESRKLVDSDDKMLQRALQMSMEGYVIEPDAETSANQPSNSRTESTNPESSGISQPTKEELRLKRLAFLNKLDKTSEVDCDNTSKSANKSDLEDKVEHKTESETNSVNNVTEKEVVSVSNLDSKDKTNEASVEEHSGEKTEDSNSNGNVEACSILK</sequence>
<evidence type="ECO:0000256" key="2">
    <source>
        <dbReference type="ARBA" id="ARBA00004123"/>
    </source>
</evidence>
<proteinExistence type="predicted"/>
<dbReference type="SMART" id="SM01246">
    <property type="entry name" value="Josephin"/>
    <property type="match status" value="1"/>
</dbReference>
<keyword evidence="8" id="KW-0805">Transcription regulation</keyword>
<reference evidence="14" key="1">
    <citation type="submission" date="2019-08" db="EMBL/GenBank/DDBJ databases">
        <title>The improved chromosome-level genome for the pearl oyster Pinctada fucata martensii using PacBio sequencing and Hi-C.</title>
        <authorList>
            <person name="Zheng Z."/>
        </authorList>
    </citation>
    <scope>NUCLEOTIDE SEQUENCE</scope>
    <source>
        <strain evidence="14">ZZ-2019</strain>
        <tissue evidence="14">Adductor muscle</tissue>
    </source>
</reference>
<comment type="caution">
    <text evidence="14">The sequence shown here is derived from an EMBL/GenBank/DDBJ whole genome shotgun (WGS) entry which is preliminary data.</text>
</comment>
<dbReference type="InterPro" id="IPR033865">
    <property type="entry name" value="Ataxin-3"/>
</dbReference>
<comment type="catalytic activity">
    <reaction evidence="1">
        <text>Thiol-dependent hydrolysis of ester, thioester, amide, peptide and isopeptide bonds formed by the C-terminal Gly of ubiquitin (a 76-residue protein attached to proteins as an intracellular targeting signal).</text>
        <dbReference type="EC" id="3.4.19.12"/>
    </reaction>
</comment>
<dbReference type="GO" id="GO:0016579">
    <property type="term" value="P:protein deubiquitination"/>
    <property type="evidence" value="ECO:0007669"/>
    <property type="project" value="InterPro"/>
</dbReference>
<feature type="compositionally biased region" description="Basic and acidic residues" evidence="12">
    <location>
        <begin position="290"/>
        <end position="310"/>
    </location>
</feature>
<dbReference type="InterPro" id="IPR006155">
    <property type="entry name" value="Josephin"/>
</dbReference>